<proteinExistence type="predicted"/>
<evidence type="ECO:0000313" key="2">
    <source>
        <dbReference type="Proteomes" id="UP000785653"/>
    </source>
</evidence>
<dbReference type="EMBL" id="JABZXS010000056">
    <property type="protein sequence ID" value="MBF1673542.1"/>
    <property type="molecule type" value="Genomic_DNA"/>
</dbReference>
<dbReference type="AlphaFoldDB" id="A0A930LUF4"/>
<reference evidence="1" key="1">
    <citation type="submission" date="2020-04" db="EMBL/GenBank/DDBJ databases">
        <title>Deep metagenomics examines the oral microbiome during advanced dental caries in children, revealing novel taxa and co-occurrences with host molecules.</title>
        <authorList>
            <person name="Baker J.L."/>
            <person name="Morton J.T."/>
            <person name="Dinis M."/>
            <person name="Alvarez R."/>
            <person name="Tran N.C."/>
            <person name="Knight R."/>
            <person name="Edlund A."/>
        </authorList>
    </citation>
    <scope>NUCLEOTIDE SEQUENCE</scope>
    <source>
        <strain evidence="1">JCVI_47_bin.3</strain>
    </source>
</reference>
<accession>A0A930LUF4</accession>
<organism evidence="1 2">
    <name type="scientific">Rothia mucilaginosa</name>
    <dbReference type="NCBI Taxonomy" id="43675"/>
    <lineage>
        <taxon>Bacteria</taxon>
        <taxon>Bacillati</taxon>
        <taxon>Actinomycetota</taxon>
        <taxon>Actinomycetes</taxon>
        <taxon>Micrococcales</taxon>
        <taxon>Micrococcaceae</taxon>
        <taxon>Rothia</taxon>
    </lineage>
</organism>
<comment type="caution">
    <text evidence="1">The sequence shown here is derived from an EMBL/GenBank/DDBJ whole genome shotgun (WGS) entry which is preliminary data.</text>
</comment>
<evidence type="ECO:0000313" key="1">
    <source>
        <dbReference type="EMBL" id="MBF1673542.1"/>
    </source>
</evidence>
<name>A0A930LUF4_9MICC</name>
<protein>
    <submittedName>
        <fullName evidence="1">Uncharacterized protein</fullName>
    </submittedName>
</protein>
<sequence length="188" mass="21326">MKYFPRVRRPSHHQVWGLFADIDTIAKHVDVPTVEIVTSFLANPDKAVKLNAAAYSRTVAVNAGHRQRSMWQRDIPLLTDHASDGSPLAVTAYGLTEHELINRVPDAYKPDHHFGIYDEDAELAREIQAIAERYEREGVNLTVMIENAFIHPAAANNLWEFITRHPEHRGIITRYLGAVNAPTERETL</sequence>
<dbReference type="Proteomes" id="UP000785653">
    <property type="component" value="Unassembled WGS sequence"/>
</dbReference>
<gene>
    <name evidence="1" type="ORF">HXO65_04965</name>
</gene>